<dbReference type="Gene3D" id="2.160.20.80">
    <property type="entry name" value="E3 ubiquitin-protein ligase SopA"/>
    <property type="match status" value="1"/>
</dbReference>
<dbReference type="Pfam" id="PF00805">
    <property type="entry name" value="Pentapeptide"/>
    <property type="match status" value="1"/>
</dbReference>
<keyword evidence="2" id="KW-1185">Reference proteome</keyword>
<proteinExistence type="predicted"/>
<protein>
    <recommendedName>
        <fullName evidence="3">Pentapeptide repeat-containing protein</fullName>
    </recommendedName>
</protein>
<sequence length="164" mass="19312">MTLGRTYIRNAFLDPILEGEKFNFEKFHFEKADFEKVDFEKVDFENLDFEKVDFENLDFEKVDLEKVDVEKVDFENLDFEHLDFEKVNCENLSLWLAEKPTWQQSPLIINLNGKEVILGDVIISNGVIQYNLGRQLLAVFLRRHAARHQMLKIQTVLRNVAVSC</sequence>
<evidence type="ECO:0000313" key="1">
    <source>
        <dbReference type="EMBL" id="KAH6869577.1"/>
    </source>
</evidence>
<dbReference type="SUPFAM" id="SSF141571">
    <property type="entry name" value="Pentapeptide repeat-like"/>
    <property type="match status" value="1"/>
</dbReference>
<dbReference type="InterPro" id="IPR001646">
    <property type="entry name" value="5peptide_repeat"/>
</dbReference>
<dbReference type="OrthoDB" id="5093701at2759"/>
<name>A0A9P9AEG2_9HYPO</name>
<comment type="caution">
    <text evidence="1">The sequence shown here is derived from an EMBL/GenBank/DDBJ whole genome shotgun (WGS) entry which is preliminary data.</text>
</comment>
<reference evidence="1 2" key="1">
    <citation type="journal article" date="2021" name="Nat. Commun.">
        <title>Genetic determinants of endophytism in the Arabidopsis root mycobiome.</title>
        <authorList>
            <person name="Mesny F."/>
            <person name="Miyauchi S."/>
            <person name="Thiergart T."/>
            <person name="Pickel B."/>
            <person name="Atanasova L."/>
            <person name="Karlsson M."/>
            <person name="Huettel B."/>
            <person name="Barry K.W."/>
            <person name="Haridas S."/>
            <person name="Chen C."/>
            <person name="Bauer D."/>
            <person name="Andreopoulos W."/>
            <person name="Pangilinan J."/>
            <person name="LaButti K."/>
            <person name="Riley R."/>
            <person name="Lipzen A."/>
            <person name="Clum A."/>
            <person name="Drula E."/>
            <person name="Henrissat B."/>
            <person name="Kohler A."/>
            <person name="Grigoriev I.V."/>
            <person name="Martin F.M."/>
            <person name="Hacquard S."/>
        </authorList>
    </citation>
    <scope>NUCLEOTIDE SEQUENCE [LARGE SCALE GENOMIC DNA]</scope>
    <source>
        <strain evidence="1 2">MPI-CAGE-CH-0241</strain>
    </source>
</reference>
<dbReference type="AlphaFoldDB" id="A0A9P9AEG2"/>
<evidence type="ECO:0008006" key="3">
    <source>
        <dbReference type="Google" id="ProtNLM"/>
    </source>
</evidence>
<accession>A0A9P9AEG2</accession>
<evidence type="ECO:0000313" key="2">
    <source>
        <dbReference type="Proteomes" id="UP000777438"/>
    </source>
</evidence>
<dbReference type="EMBL" id="JAGPYM010000069">
    <property type="protein sequence ID" value="KAH6869577.1"/>
    <property type="molecule type" value="Genomic_DNA"/>
</dbReference>
<organism evidence="1 2">
    <name type="scientific">Thelonectria olida</name>
    <dbReference type="NCBI Taxonomy" id="1576542"/>
    <lineage>
        <taxon>Eukaryota</taxon>
        <taxon>Fungi</taxon>
        <taxon>Dikarya</taxon>
        <taxon>Ascomycota</taxon>
        <taxon>Pezizomycotina</taxon>
        <taxon>Sordariomycetes</taxon>
        <taxon>Hypocreomycetidae</taxon>
        <taxon>Hypocreales</taxon>
        <taxon>Nectriaceae</taxon>
        <taxon>Thelonectria</taxon>
    </lineage>
</organism>
<gene>
    <name evidence="1" type="ORF">B0T10DRAFT_611517</name>
</gene>
<dbReference type="Proteomes" id="UP000777438">
    <property type="component" value="Unassembled WGS sequence"/>
</dbReference>